<dbReference type="STRING" id="756272.Plabr_1175"/>
<evidence type="ECO:0000313" key="1">
    <source>
        <dbReference type="EMBL" id="ADY58791.1"/>
    </source>
</evidence>
<protein>
    <submittedName>
        <fullName evidence="1">Uncharacterized protein</fullName>
    </submittedName>
</protein>
<dbReference type="Proteomes" id="UP000006860">
    <property type="component" value="Chromosome"/>
</dbReference>
<dbReference type="KEGG" id="pbs:Plabr_1175"/>
<dbReference type="AlphaFoldDB" id="F0SLQ0"/>
<gene>
    <name evidence="1" type="ordered locus">Plabr_1175</name>
</gene>
<evidence type="ECO:0000313" key="2">
    <source>
        <dbReference type="Proteomes" id="UP000006860"/>
    </source>
</evidence>
<organism evidence="1 2">
    <name type="scientific">Rubinisphaera brasiliensis (strain ATCC 49424 / DSM 5305 / JCM 21570 / IAM 15109 / NBRC 103401 / IFAM 1448)</name>
    <name type="common">Planctomyces brasiliensis</name>
    <dbReference type="NCBI Taxonomy" id="756272"/>
    <lineage>
        <taxon>Bacteria</taxon>
        <taxon>Pseudomonadati</taxon>
        <taxon>Planctomycetota</taxon>
        <taxon>Planctomycetia</taxon>
        <taxon>Planctomycetales</taxon>
        <taxon>Planctomycetaceae</taxon>
        <taxon>Rubinisphaera</taxon>
    </lineage>
</organism>
<keyword evidence="2" id="KW-1185">Reference proteome</keyword>
<proteinExistence type="predicted"/>
<dbReference type="EMBL" id="CP002546">
    <property type="protein sequence ID" value="ADY58791.1"/>
    <property type="molecule type" value="Genomic_DNA"/>
</dbReference>
<sequence length="212" mass="23732">MQGQNLKELVESLGPEKFYRKACDLLNEKTLTADDFSYYELAEACGVLPRLRSVRESMTGEQSAAALLRESNPGVSTHLFQVMTGELIGRKVIDGYENSDGFIGDELVTVLPSSLRGQKLAGFRALAGPTEVAEGHPYEESTFEEKYVTTAEAKQGRILSIQEELIAFDQSRSDSPTPRYLRRFLFDQAHRSLHESFSHAFSKTHPVAIQFH</sequence>
<reference evidence="2" key="1">
    <citation type="submission" date="2011-02" db="EMBL/GenBank/DDBJ databases">
        <title>The complete genome of Planctomyces brasiliensis DSM 5305.</title>
        <authorList>
            <person name="Lucas S."/>
            <person name="Copeland A."/>
            <person name="Lapidus A."/>
            <person name="Bruce D."/>
            <person name="Goodwin L."/>
            <person name="Pitluck S."/>
            <person name="Kyrpides N."/>
            <person name="Mavromatis K."/>
            <person name="Pagani I."/>
            <person name="Ivanova N."/>
            <person name="Ovchinnikova G."/>
            <person name="Lu M."/>
            <person name="Detter J.C."/>
            <person name="Han C."/>
            <person name="Land M."/>
            <person name="Hauser L."/>
            <person name="Markowitz V."/>
            <person name="Cheng J.-F."/>
            <person name="Hugenholtz P."/>
            <person name="Woyke T."/>
            <person name="Wu D."/>
            <person name="Tindall B."/>
            <person name="Pomrenke H.G."/>
            <person name="Brambilla E."/>
            <person name="Klenk H.-P."/>
            <person name="Eisen J.A."/>
        </authorList>
    </citation>
    <scope>NUCLEOTIDE SEQUENCE [LARGE SCALE GENOMIC DNA]</scope>
    <source>
        <strain evidence="2">ATCC 49424 / DSM 5305 / JCM 21570 / NBRC 103401 / IFAM 1448</strain>
    </source>
</reference>
<dbReference type="HOGENOM" id="CLU_1298991_0_0_0"/>
<accession>F0SLQ0</accession>
<name>F0SLQ0_RUBBR</name>